<evidence type="ECO:0000313" key="6">
    <source>
        <dbReference type="EMBL" id="TES48483.1"/>
    </source>
</evidence>
<keyword evidence="5" id="KW-1133">Transmembrane helix</keyword>
<evidence type="ECO:0000256" key="4">
    <source>
        <dbReference type="PIRSR" id="PIRSR605754-1"/>
    </source>
</evidence>
<protein>
    <submittedName>
        <fullName evidence="6">Class A sortase</fullName>
    </submittedName>
</protein>
<dbReference type="SUPFAM" id="SSF63817">
    <property type="entry name" value="Sortase"/>
    <property type="match status" value="1"/>
</dbReference>
<dbReference type="Pfam" id="PF04203">
    <property type="entry name" value="Sortase"/>
    <property type="match status" value="1"/>
</dbReference>
<dbReference type="AlphaFoldDB" id="A0A4Y7WJ85"/>
<dbReference type="NCBIfam" id="TIGR01076">
    <property type="entry name" value="sortase_fam"/>
    <property type="match status" value="1"/>
</dbReference>
<evidence type="ECO:0000313" key="7">
    <source>
        <dbReference type="Proteomes" id="UP000298210"/>
    </source>
</evidence>
<dbReference type="InterPro" id="IPR005754">
    <property type="entry name" value="Sortase"/>
</dbReference>
<proteinExistence type="predicted"/>
<evidence type="ECO:0000256" key="5">
    <source>
        <dbReference type="SAM" id="Phobius"/>
    </source>
</evidence>
<feature type="active site" description="Acyl-thioester intermediate" evidence="4">
    <location>
        <position position="207"/>
    </location>
</feature>
<gene>
    <name evidence="6" type="ORF">E2L03_15360</name>
</gene>
<keyword evidence="2" id="KW-0378">Hydrolase</keyword>
<reference evidence="6 7" key="1">
    <citation type="submission" date="2019-03" db="EMBL/GenBank/DDBJ databases">
        <authorList>
            <person name="Liu G."/>
        </authorList>
    </citation>
    <scope>NUCLEOTIDE SEQUENCE [LARGE SCALE GENOMIC DNA]</scope>
    <source>
        <strain evidence="6 7">DSM 19099</strain>
    </source>
</reference>
<keyword evidence="1" id="KW-0645">Protease</keyword>
<accession>A0A4Y7WJ85</accession>
<evidence type="ECO:0000256" key="2">
    <source>
        <dbReference type="ARBA" id="ARBA00022801"/>
    </source>
</evidence>
<evidence type="ECO:0000256" key="1">
    <source>
        <dbReference type="ARBA" id="ARBA00022670"/>
    </source>
</evidence>
<dbReference type="GO" id="GO:0006508">
    <property type="term" value="P:proteolysis"/>
    <property type="evidence" value="ECO:0007669"/>
    <property type="project" value="UniProtKB-KW"/>
</dbReference>
<feature type="active site" description="Proton donor/acceptor" evidence="4">
    <location>
        <position position="146"/>
    </location>
</feature>
<keyword evidence="5" id="KW-0472">Membrane</keyword>
<dbReference type="Gene3D" id="2.40.260.10">
    <property type="entry name" value="Sortase"/>
    <property type="match status" value="1"/>
</dbReference>
<dbReference type="EMBL" id="SNUX01000003">
    <property type="protein sequence ID" value="TES48483.1"/>
    <property type="molecule type" value="Genomic_DNA"/>
</dbReference>
<keyword evidence="3" id="KW-0788">Thiol protease</keyword>
<feature type="transmembrane region" description="Helical" evidence="5">
    <location>
        <begin position="21"/>
        <end position="43"/>
    </location>
</feature>
<sequence length="237" mass="26754">MTQWTNNVLRQANMSERLKSSFMLTSIVLLLVMGIVLLCSPFIRDYFIEQRIASAQQLFLTHSLHDHANTASIIDSTAIERPTFLEVMQEALQQNDLPIAGALSIPDVQLTLPIINGLTNEHLLAGAATLTDQQPMGSGNYVLFGHHLSKQTLLFGPLLHVKPSMNIYITNKTEIYQYTVFETNIISEHDTQYLLPTDEPSITLFTCDTSKPTTERFMVRAKLISKTTYEEGKEFFN</sequence>
<keyword evidence="5" id="KW-0812">Transmembrane</keyword>
<evidence type="ECO:0000256" key="3">
    <source>
        <dbReference type="ARBA" id="ARBA00022807"/>
    </source>
</evidence>
<name>A0A4Y7WJ85_9BACI</name>
<comment type="caution">
    <text evidence="6">The sequence shown here is derived from an EMBL/GenBank/DDBJ whole genome shotgun (WGS) entry which is preliminary data.</text>
</comment>
<dbReference type="GO" id="GO:0008234">
    <property type="term" value="F:cysteine-type peptidase activity"/>
    <property type="evidence" value="ECO:0007669"/>
    <property type="project" value="UniProtKB-KW"/>
</dbReference>
<dbReference type="InterPro" id="IPR042007">
    <property type="entry name" value="Sortase_A"/>
</dbReference>
<dbReference type="Proteomes" id="UP000298210">
    <property type="component" value="Unassembled WGS sequence"/>
</dbReference>
<dbReference type="InterPro" id="IPR023365">
    <property type="entry name" value="Sortase_dom-sf"/>
</dbReference>
<organism evidence="6 7">
    <name type="scientific">Shouchella lehensis</name>
    <dbReference type="NCBI Taxonomy" id="300825"/>
    <lineage>
        <taxon>Bacteria</taxon>
        <taxon>Bacillati</taxon>
        <taxon>Bacillota</taxon>
        <taxon>Bacilli</taxon>
        <taxon>Bacillales</taxon>
        <taxon>Bacillaceae</taxon>
        <taxon>Shouchella</taxon>
    </lineage>
</organism>
<dbReference type="CDD" id="cd06165">
    <property type="entry name" value="Sortase_A"/>
    <property type="match status" value="1"/>
</dbReference>